<feature type="domain" description="Obg" evidence="1">
    <location>
        <begin position="21"/>
        <end position="174"/>
    </location>
</feature>
<dbReference type="GO" id="GO:0003924">
    <property type="term" value="F:GTPase activity"/>
    <property type="evidence" value="ECO:0007669"/>
    <property type="project" value="InterPro"/>
</dbReference>
<dbReference type="Pfam" id="PF01018">
    <property type="entry name" value="GTP1_OBG"/>
    <property type="match status" value="1"/>
</dbReference>
<name>Q4MYP6_THEPA</name>
<protein>
    <recommendedName>
        <fullName evidence="1">Obg domain-containing protein</fullName>
    </recommendedName>
</protein>
<dbReference type="GO" id="GO:0005525">
    <property type="term" value="F:GTP binding"/>
    <property type="evidence" value="ECO:0007669"/>
    <property type="project" value="InterPro"/>
</dbReference>
<comment type="caution">
    <text evidence="2">The sequence shown here is derived from an EMBL/GenBank/DDBJ whole genome shotgun (WGS) entry which is preliminary data.</text>
</comment>
<dbReference type="InterPro" id="IPR006169">
    <property type="entry name" value="GTP1_OBG_dom"/>
</dbReference>
<evidence type="ECO:0000313" key="2">
    <source>
        <dbReference type="EMBL" id="EAN30636.1"/>
    </source>
</evidence>
<dbReference type="InterPro" id="IPR045086">
    <property type="entry name" value="OBG_GTPase"/>
</dbReference>
<dbReference type="VEuPathDB" id="PiroplasmaDB:TpMuguga_03g00795"/>
<keyword evidence="3" id="KW-1185">Reference proteome</keyword>
<dbReference type="EMBL" id="AAGK01000006">
    <property type="protein sequence ID" value="EAN30636.1"/>
    <property type="molecule type" value="Genomic_DNA"/>
</dbReference>
<dbReference type="KEGG" id="tpv:TP03_0795"/>
<dbReference type="GO" id="GO:0042254">
    <property type="term" value="P:ribosome biogenesis"/>
    <property type="evidence" value="ECO:0007669"/>
    <property type="project" value="UniProtKB-UniRule"/>
</dbReference>
<dbReference type="PANTHER" id="PTHR11702">
    <property type="entry name" value="DEVELOPMENTALLY REGULATED GTP-BINDING PROTEIN-RELATED"/>
    <property type="match status" value="1"/>
</dbReference>
<dbReference type="PROSITE" id="PS51883">
    <property type="entry name" value="OBG"/>
    <property type="match status" value="1"/>
</dbReference>
<dbReference type="Gene3D" id="2.70.210.12">
    <property type="entry name" value="GTP1/OBG domain"/>
    <property type="match status" value="1"/>
</dbReference>
<dbReference type="GeneID" id="3499728"/>
<evidence type="ECO:0000313" key="3">
    <source>
        <dbReference type="Proteomes" id="UP000001949"/>
    </source>
</evidence>
<dbReference type="PANTHER" id="PTHR11702:SF31">
    <property type="entry name" value="MITOCHONDRIAL RIBOSOME-ASSOCIATED GTPASE 2"/>
    <property type="match status" value="1"/>
</dbReference>
<dbReference type="InParanoid" id="Q4MYP6"/>
<dbReference type="eggNOG" id="KOG1489">
    <property type="taxonomic scope" value="Eukaryota"/>
</dbReference>
<reference evidence="2 3" key="1">
    <citation type="journal article" date="2005" name="Science">
        <title>Genome sequence of Theileria parva, a bovine pathogen that transforms lymphocytes.</title>
        <authorList>
            <person name="Gardner M.J."/>
            <person name="Bishop R."/>
            <person name="Shah T."/>
            <person name="de Villiers E.P."/>
            <person name="Carlton J.M."/>
            <person name="Hall N."/>
            <person name="Ren Q."/>
            <person name="Paulsen I.T."/>
            <person name="Pain A."/>
            <person name="Berriman M."/>
            <person name="Wilson R.J.M."/>
            <person name="Sato S."/>
            <person name="Ralph S.A."/>
            <person name="Mann D.J."/>
            <person name="Xiong Z."/>
            <person name="Shallom S.J."/>
            <person name="Weidman J."/>
            <person name="Jiang L."/>
            <person name="Lynn J."/>
            <person name="Weaver B."/>
            <person name="Shoaibi A."/>
            <person name="Domingo A.R."/>
            <person name="Wasawo D."/>
            <person name="Crabtree J."/>
            <person name="Wortman J.R."/>
            <person name="Haas B."/>
            <person name="Angiuoli S.V."/>
            <person name="Creasy T.H."/>
            <person name="Lu C."/>
            <person name="Suh B."/>
            <person name="Silva J.C."/>
            <person name="Utterback T.R."/>
            <person name="Feldblyum T.V."/>
            <person name="Pertea M."/>
            <person name="Allen J."/>
            <person name="Nierman W.C."/>
            <person name="Taracha E.L.N."/>
            <person name="Salzberg S.L."/>
            <person name="White O.R."/>
            <person name="Fitzhugh H.A."/>
            <person name="Morzaria S."/>
            <person name="Venter J.C."/>
            <person name="Fraser C.M."/>
            <person name="Nene V."/>
        </authorList>
    </citation>
    <scope>NUCLEOTIDE SEQUENCE [LARGE SCALE GENOMIC DNA]</scope>
    <source>
        <strain evidence="2 3">Muguga</strain>
    </source>
</reference>
<dbReference type="Proteomes" id="UP000001949">
    <property type="component" value="Unassembled WGS sequence"/>
</dbReference>
<dbReference type="InterPro" id="IPR036726">
    <property type="entry name" value="GTP1_OBG_dom_sf"/>
</dbReference>
<dbReference type="STRING" id="5875.Q4MYP6"/>
<proteinExistence type="predicted"/>
<organism evidence="2 3">
    <name type="scientific">Theileria parva</name>
    <name type="common">East coast fever infection agent</name>
    <dbReference type="NCBI Taxonomy" id="5875"/>
    <lineage>
        <taxon>Eukaryota</taxon>
        <taxon>Sar</taxon>
        <taxon>Alveolata</taxon>
        <taxon>Apicomplexa</taxon>
        <taxon>Aconoidasida</taxon>
        <taxon>Piroplasmida</taxon>
        <taxon>Theileriidae</taxon>
        <taxon>Theileria</taxon>
    </lineage>
</organism>
<evidence type="ECO:0000259" key="1">
    <source>
        <dbReference type="PROSITE" id="PS51883"/>
    </source>
</evidence>
<sequence>MGKLIKNVTENVYNVIPKPSKPFVDIKRIKCIGGKGGDGALAFSKHGPHHLLGPGLPVGGRGGNGGSVYAEPIKKLNERSDFSTIPSVVTAKHGSTGKGNRIRGNNGEDIILKMPIGSLIYKFEPFGDLENWRNLCDNWTKTLIADFDSTECERVLLASGGLGGLGNNFRYFKP</sequence>
<dbReference type="SUPFAM" id="SSF82051">
    <property type="entry name" value="Obg GTP-binding protein N-terminal domain"/>
    <property type="match status" value="1"/>
</dbReference>
<accession>Q4MYP6</accession>
<dbReference type="AlphaFoldDB" id="Q4MYP6"/>
<gene>
    <name evidence="2" type="ordered locus">TP03_0795</name>
</gene>